<name>A0ABS8RYN5_DATST</name>
<dbReference type="Proteomes" id="UP000823775">
    <property type="component" value="Unassembled WGS sequence"/>
</dbReference>
<accession>A0ABS8RYN5</accession>
<evidence type="ECO:0000256" key="3">
    <source>
        <dbReference type="SAM" id="SignalP"/>
    </source>
</evidence>
<dbReference type="PANTHER" id="PTHR33184:SF34">
    <property type="entry name" value="TPD1 PROTEIN HOMOLOG 1-LIKE"/>
    <property type="match status" value="1"/>
</dbReference>
<comment type="caution">
    <text evidence="4">The sequence shown here is derived from an EMBL/GenBank/DDBJ whole genome shotgun (WGS) entry which is preliminary data.</text>
</comment>
<keyword evidence="1 3" id="KW-0732">Signal</keyword>
<gene>
    <name evidence="4" type="ORF">HAX54_013092</name>
</gene>
<dbReference type="Pfam" id="PF24068">
    <property type="entry name" value="TPD1_C"/>
    <property type="match status" value="1"/>
</dbReference>
<feature type="compositionally biased region" description="Gly residues" evidence="2">
    <location>
        <begin position="71"/>
        <end position="128"/>
    </location>
</feature>
<feature type="compositionally biased region" description="Polar residues" evidence="2">
    <location>
        <begin position="134"/>
        <end position="150"/>
    </location>
</feature>
<sequence>MTMKSLFMFYVVLLLVTFSVNHALELAHEGGGAIQERALISRLKYNVNPARKLLLQPDMGEGDYTGDDGDVGGGDGTGTGIGDGNGTGTFVGGGDGNGTGNFVGGGDGDGNGGNDGTGGDGGNSGGDGSENRIGPTSCSKDSILVNQGNTPPLPSGIPTYTVIIENACYSGSCSISNIHLSCGWFSSARLINPRVFRRLSYNDCLVNNGEPLNPGQSLTFQYANTYKYPLSVSSIDC</sequence>
<protein>
    <submittedName>
        <fullName evidence="4">Uncharacterized protein</fullName>
    </submittedName>
</protein>
<dbReference type="InterPro" id="IPR040361">
    <property type="entry name" value="TPD1"/>
</dbReference>
<dbReference type="PANTHER" id="PTHR33184">
    <property type="entry name" value="PROTEIN TAPETUM DETERMINANT 1-LIKE-RELATED"/>
    <property type="match status" value="1"/>
</dbReference>
<evidence type="ECO:0000313" key="4">
    <source>
        <dbReference type="EMBL" id="MCD7451709.1"/>
    </source>
</evidence>
<feature type="compositionally biased region" description="Acidic residues" evidence="2">
    <location>
        <begin position="60"/>
        <end position="70"/>
    </location>
</feature>
<feature type="signal peptide" evidence="3">
    <location>
        <begin position="1"/>
        <end position="23"/>
    </location>
</feature>
<evidence type="ECO:0000256" key="1">
    <source>
        <dbReference type="ARBA" id="ARBA00022729"/>
    </source>
</evidence>
<evidence type="ECO:0000313" key="5">
    <source>
        <dbReference type="Proteomes" id="UP000823775"/>
    </source>
</evidence>
<feature type="region of interest" description="Disordered" evidence="2">
    <location>
        <begin position="58"/>
        <end position="151"/>
    </location>
</feature>
<keyword evidence="5" id="KW-1185">Reference proteome</keyword>
<proteinExistence type="predicted"/>
<dbReference type="EMBL" id="JACEIK010000178">
    <property type="protein sequence ID" value="MCD7451709.1"/>
    <property type="molecule type" value="Genomic_DNA"/>
</dbReference>
<organism evidence="4 5">
    <name type="scientific">Datura stramonium</name>
    <name type="common">Jimsonweed</name>
    <name type="synonym">Common thornapple</name>
    <dbReference type="NCBI Taxonomy" id="4076"/>
    <lineage>
        <taxon>Eukaryota</taxon>
        <taxon>Viridiplantae</taxon>
        <taxon>Streptophyta</taxon>
        <taxon>Embryophyta</taxon>
        <taxon>Tracheophyta</taxon>
        <taxon>Spermatophyta</taxon>
        <taxon>Magnoliopsida</taxon>
        <taxon>eudicotyledons</taxon>
        <taxon>Gunneridae</taxon>
        <taxon>Pentapetalae</taxon>
        <taxon>asterids</taxon>
        <taxon>lamiids</taxon>
        <taxon>Solanales</taxon>
        <taxon>Solanaceae</taxon>
        <taxon>Solanoideae</taxon>
        <taxon>Datureae</taxon>
        <taxon>Datura</taxon>
    </lineage>
</organism>
<evidence type="ECO:0000256" key="2">
    <source>
        <dbReference type="SAM" id="MobiDB-lite"/>
    </source>
</evidence>
<feature type="chain" id="PRO_5046545377" evidence="3">
    <location>
        <begin position="24"/>
        <end position="237"/>
    </location>
</feature>
<reference evidence="4 5" key="1">
    <citation type="journal article" date="2021" name="BMC Genomics">
        <title>Datura genome reveals duplications of psychoactive alkaloid biosynthetic genes and high mutation rate following tissue culture.</title>
        <authorList>
            <person name="Rajewski A."/>
            <person name="Carter-House D."/>
            <person name="Stajich J."/>
            <person name="Litt A."/>
        </authorList>
    </citation>
    <scope>NUCLEOTIDE SEQUENCE [LARGE SCALE GENOMIC DNA]</scope>
    <source>
        <strain evidence="4">AR-01</strain>
    </source>
</reference>